<dbReference type="InterPro" id="IPR029058">
    <property type="entry name" value="AB_hydrolase_fold"/>
</dbReference>
<proteinExistence type="predicted"/>
<dbReference type="Proteomes" id="UP000235728">
    <property type="component" value="Unassembled WGS sequence"/>
</dbReference>
<dbReference type="AlphaFoldDB" id="A0A2N6NYG1"/>
<reference evidence="1 2" key="1">
    <citation type="journal article" date="2016" name="Appl. Microbiol. Biotechnol.">
        <title>Characterization of T-DNA insertion mutants with decreased virulence in the entomopathogenic fungus Beauveria bassiana JEF-007.</title>
        <authorList>
            <person name="Kim S."/>
            <person name="Lee S.J."/>
            <person name="Nai Y.S."/>
            <person name="Yu J.S."/>
            <person name="Lee M.R."/>
            <person name="Yang Y.T."/>
            <person name="Kim J.S."/>
        </authorList>
    </citation>
    <scope>NUCLEOTIDE SEQUENCE [LARGE SCALE GENOMIC DNA]</scope>
    <source>
        <strain evidence="1 2">JEF-007</strain>
    </source>
</reference>
<protein>
    <submittedName>
        <fullName evidence="1">Uncharacterized protein</fullName>
    </submittedName>
</protein>
<dbReference type="SUPFAM" id="SSF53474">
    <property type="entry name" value="alpha/beta-Hydrolases"/>
    <property type="match status" value="1"/>
</dbReference>
<sequence length="74" mass="7852">MTTRIEGMLEDIGPIGVFLRPTQGFLAKLPSNQAGLSDPGALIIAHSLGGLITLHAVEARPELFFGVLYADVPH</sequence>
<comment type="caution">
    <text evidence="1">The sequence shown here is derived from an EMBL/GenBank/DDBJ whole genome shotgun (WGS) entry which is preliminary data.</text>
</comment>
<gene>
    <name evidence="1" type="ORF">BM221_002416</name>
</gene>
<accession>A0A2N6NYG1</accession>
<organism evidence="1 2">
    <name type="scientific">Beauveria bassiana</name>
    <name type="common">White muscardine disease fungus</name>
    <name type="synonym">Tritirachium shiotae</name>
    <dbReference type="NCBI Taxonomy" id="176275"/>
    <lineage>
        <taxon>Eukaryota</taxon>
        <taxon>Fungi</taxon>
        <taxon>Dikarya</taxon>
        <taxon>Ascomycota</taxon>
        <taxon>Pezizomycotina</taxon>
        <taxon>Sordariomycetes</taxon>
        <taxon>Hypocreomycetidae</taxon>
        <taxon>Hypocreales</taxon>
        <taxon>Cordycipitaceae</taxon>
        <taxon>Beauveria</taxon>
    </lineage>
</organism>
<evidence type="ECO:0000313" key="1">
    <source>
        <dbReference type="EMBL" id="PMB72314.1"/>
    </source>
</evidence>
<name>A0A2N6NYG1_BEABA</name>
<evidence type="ECO:0000313" key="2">
    <source>
        <dbReference type="Proteomes" id="UP000235728"/>
    </source>
</evidence>
<dbReference type="EMBL" id="MRVG01000002">
    <property type="protein sequence ID" value="PMB72314.1"/>
    <property type="molecule type" value="Genomic_DNA"/>
</dbReference>